<dbReference type="Proteomes" id="UP000316628">
    <property type="component" value="Unassembled WGS sequence"/>
</dbReference>
<proteinExistence type="predicted"/>
<evidence type="ECO:0000313" key="2">
    <source>
        <dbReference type="EMBL" id="TQM81834.1"/>
    </source>
</evidence>
<keyword evidence="3" id="KW-1185">Reference proteome</keyword>
<keyword evidence="2" id="KW-0255">Endonuclease</keyword>
<dbReference type="EMBL" id="VFPP01000001">
    <property type="protein sequence ID" value="TQM81834.1"/>
    <property type="molecule type" value="Genomic_DNA"/>
</dbReference>
<dbReference type="GO" id="GO:0004519">
    <property type="term" value="F:endonuclease activity"/>
    <property type="evidence" value="ECO:0007669"/>
    <property type="project" value="UniProtKB-KW"/>
</dbReference>
<dbReference type="PANTHER" id="PTHR35400">
    <property type="entry name" value="SLR1083 PROTEIN"/>
    <property type="match status" value="1"/>
</dbReference>
<evidence type="ECO:0000259" key="1">
    <source>
        <dbReference type="Pfam" id="PF05685"/>
    </source>
</evidence>
<dbReference type="CDD" id="cd06260">
    <property type="entry name" value="DUF820-like"/>
    <property type="match status" value="1"/>
</dbReference>
<dbReference type="PANTHER" id="PTHR35400:SF3">
    <property type="entry name" value="SLL1072 PROTEIN"/>
    <property type="match status" value="1"/>
</dbReference>
<dbReference type="InterPro" id="IPR008538">
    <property type="entry name" value="Uma2"/>
</dbReference>
<dbReference type="RefSeq" id="WP_246107902.1">
    <property type="nucleotide sequence ID" value="NZ_VFPP01000001.1"/>
</dbReference>
<feature type="domain" description="Putative restriction endonuclease" evidence="1">
    <location>
        <begin position="21"/>
        <end position="161"/>
    </location>
</feature>
<keyword evidence="2" id="KW-0540">Nuclease</keyword>
<dbReference type="InterPro" id="IPR011335">
    <property type="entry name" value="Restrct_endonuc-II-like"/>
</dbReference>
<keyword evidence="2" id="KW-0378">Hydrolase</keyword>
<comment type="caution">
    <text evidence="2">The sequence shown here is derived from an EMBL/GenBank/DDBJ whole genome shotgun (WGS) entry which is preliminary data.</text>
</comment>
<protein>
    <submittedName>
        <fullName evidence="2">Uma2 family endonuclease</fullName>
    </submittedName>
</protein>
<gene>
    <name evidence="2" type="ORF">FHX81_4218</name>
</gene>
<dbReference type="Pfam" id="PF05685">
    <property type="entry name" value="Uma2"/>
    <property type="match status" value="1"/>
</dbReference>
<name>A0A543JGG3_9PSEU</name>
<organism evidence="2 3">
    <name type="scientific">Saccharothrix saharensis</name>
    <dbReference type="NCBI Taxonomy" id="571190"/>
    <lineage>
        <taxon>Bacteria</taxon>
        <taxon>Bacillati</taxon>
        <taxon>Actinomycetota</taxon>
        <taxon>Actinomycetes</taxon>
        <taxon>Pseudonocardiales</taxon>
        <taxon>Pseudonocardiaceae</taxon>
        <taxon>Saccharothrix</taxon>
    </lineage>
</organism>
<dbReference type="AlphaFoldDB" id="A0A543JGG3"/>
<sequence>MTALPEDMTNSAGEPHLFTVAEYAELGEPGSGYTELQEGRILMSPSPSPNHNHASLRLAMQFVDQLPADLEVIQDVDVDVDLELVPDGDPGFSRRPDMVVIPRSARDRVPDEGGMLKASEVLVVMEIVSPGSKRMDRVVKRGEYEDAGIPHYWIVDLNHPVSLVACHLAGEFGYQDAGDVVGEFTTSVPFPVTLKLDGLV</sequence>
<evidence type="ECO:0000313" key="3">
    <source>
        <dbReference type="Proteomes" id="UP000316628"/>
    </source>
</evidence>
<dbReference type="SUPFAM" id="SSF52980">
    <property type="entry name" value="Restriction endonuclease-like"/>
    <property type="match status" value="1"/>
</dbReference>
<dbReference type="Gene3D" id="3.90.1570.10">
    <property type="entry name" value="tt1808, chain A"/>
    <property type="match status" value="1"/>
</dbReference>
<reference evidence="2 3" key="1">
    <citation type="submission" date="2019-06" db="EMBL/GenBank/DDBJ databases">
        <title>Sequencing the genomes of 1000 actinobacteria strains.</title>
        <authorList>
            <person name="Klenk H.-P."/>
        </authorList>
    </citation>
    <scope>NUCLEOTIDE SEQUENCE [LARGE SCALE GENOMIC DNA]</scope>
    <source>
        <strain evidence="2 3">DSM 45456</strain>
    </source>
</reference>
<dbReference type="InterPro" id="IPR012296">
    <property type="entry name" value="Nuclease_put_TT1808"/>
</dbReference>
<accession>A0A543JGG3</accession>